<evidence type="ECO:0000256" key="4">
    <source>
        <dbReference type="ARBA" id="ARBA00023139"/>
    </source>
</evidence>
<keyword evidence="4" id="KW-0564">Palmitate</keyword>
<evidence type="ECO:0000313" key="9">
    <source>
        <dbReference type="Proteomes" id="UP000286678"/>
    </source>
</evidence>
<evidence type="ECO:0000256" key="2">
    <source>
        <dbReference type="ARBA" id="ARBA00022729"/>
    </source>
</evidence>
<keyword evidence="5" id="KW-0998">Cell outer membrane</keyword>
<gene>
    <name evidence="8" type="ORF">CWE21_11790</name>
</gene>
<sequence>MTFVRCNAMISTRFNRELQGYSLPMFNLKVMRPIIVAASLLLVACGQKGPLEMPPPAEQNKPEAAVADSQAQDSNVTS</sequence>
<comment type="caution">
    <text evidence="8">The sequence shown here is derived from an EMBL/GenBank/DDBJ whole genome shotgun (WGS) entry which is preliminary data.</text>
</comment>
<dbReference type="AlphaFoldDB" id="A0A432XCD8"/>
<feature type="compositionally biased region" description="Polar residues" evidence="7">
    <location>
        <begin position="69"/>
        <end position="78"/>
    </location>
</feature>
<reference evidence="9" key="1">
    <citation type="journal article" date="2018" name="Front. Microbiol.">
        <title>Genome-Based Analysis Reveals the Taxonomy and Diversity of the Family Idiomarinaceae.</title>
        <authorList>
            <person name="Liu Y."/>
            <person name="Lai Q."/>
            <person name="Shao Z."/>
        </authorList>
    </citation>
    <scope>NUCLEOTIDE SEQUENCE [LARGE SCALE GENOMIC DNA]</scope>
    <source>
        <strain evidence="9">SW15</strain>
    </source>
</reference>
<feature type="region of interest" description="Disordered" evidence="7">
    <location>
        <begin position="51"/>
        <end position="78"/>
    </location>
</feature>
<evidence type="ECO:0000256" key="7">
    <source>
        <dbReference type="SAM" id="MobiDB-lite"/>
    </source>
</evidence>
<dbReference type="EMBL" id="PIPT01000009">
    <property type="protein sequence ID" value="RUO46429.1"/>
    <property type="molecule type" value="Genomic_DNA"/>
</dbReference>
<keyword evidence="3" id="KW-0472">Membrane</keyword>
<proteinExistence type="predicted"/>
<keyword evidence="9" id="KW-1185">Reference proteome</keyword>
<accession>A0A432XCD8</accession>
<dbReference type="InterPro" id="IPR032831">
    <property type="entry name" value="LptM_cons"/>
</dbReference>
<comment type="subcellular location">
    <subcellularLocation>
        <location evidence="1">Cell outer membrane</location>
        <topology evidence="1">Lipid-anchor</topology>
    </subcellularLocation>
</comment>
<keyword evidence="2" id="KW-0732">Signal</keyword>
<dbReference type="GO" id="GO:0009279">
    <property type="term" value="C:cell outer membrane"/>
    <property type="evidence" value="ECO:0007669"/>
    <property type="project" value="UniProtKB-SubCell"/>
</dbReference>
<organism evidence="8 9">
    <name type="scientific">Pseudidiomarina aquimaris</name>
    <dbReference type="NCBI Taxonomy" id="641841"/>
    <lineage>
        <taxon>Bacteria</taxon>
        <taxon>Pseudomonadati</taxon>
        <taxon>Pseudomonadota</taxon>
        <taxon>Gammaproteobacteria</taxon>
        <taxon>Alteromonadales</taxon>
        <taxon>Idiomarinaceae</taxon>
        <taxon>Pseudidiomarina</taxon>
    </lineage>
</organism>
<keyword evidence="6" id="KW-0449">Lipoprotein</keyword>
<dbReference type="Proteomes" id="UP000286678">
    <property type="component" value="Unassembled WGS sequence"/>
</dbReference>
<name>A0A432XCD8_9GAMM</name>
<protein>
    <recommendedName>
        <fullName evidence="10">Lipoprotein</fullName>
    </recommendedName>
</protein>
<dbReference type="Pfam" id="PF13627">
    <property type="entry name" value="LptM_cons"/>
    <property type="match status" value="1"/>
</dbReference>
<evidence type="ECO:0000256" key="3">
    <source>
        <dbReference type="ARBA" id="ARBA00023136"/>
    </source>
</evidence>
<evidence type="ECO:0000256" key="5">
    <source>
        <dbReference type="ARBA" id="ARBA00023237"/>
    </source>
</evidence>
<evidence type="ECO:0000313" key="8">
    <source>
        <dbReference type="EMBL" id="RUO46429.1"/>
    </source>
</evidence>
<evidence type="ECO:0000256" key="1">
    <source>
        <dbReference type="ARBA" id="ARBA00004459"/>
    </source>
</evidence>
<evidence type="ECO:0000256" key="6">
    <source>
        <dbReference type="ARBA" id="ARBA00023288"/>
    </source>
</evidence>
<evidence type="ECO:0008006" key="10">
    <source>
        <dbReference type="Google" id="ProtNLM"/>
    </source>
</evidence>
<dbReference type="NCBIfam" id="NF047847">
    <property type="entry name" value="SS_mature_LptM"/>
    <property type="match status" value="1"/>
</dbReference>